<dbReference type="InterPro" id="IPR050559">
    <property type="entry name" value="P-Pant_transferase_sf"/>
</dbReference>
<dbReference type="EMBL" id="LT598465">
    <property type="protein sequence ID" value="SCU90683.1"/>
    <property type="molecule type" value="Genomic_DNA"/>
</dbReference>
<reference evidence="4 5" key="1">
    <citation type="submission" date="2016-03" db="EMBL/GenBank/DDBJ databases">
        <authorList>
            <person name="Devillers H."/>
        </authorList>
    </citation>
    <scope>NUCLEOTIDE SEQUENCE [LARGE SCALE GENOMIC DNA]</scope>
    <source>
        <strain evidence="4">CBS 11717</strain>
    </source>
</reference>
<dbReference type="GO" id="GO:0005829">
    <property type="term" value="C:cytosol"/>
    <property type="evidence" value="ECO:0007669"/>
    <property type="project" value="TreeGrafter"/>
</dbReference>
<accession>A0A1G4JJI7</accession>
<protein>
    <recommendedName>
        <fullName evidence="1">holo-[acyl-carrier-protein] synthase</fullName>
        <ecNumber evidence="1">2.7.8.7</ecNumber>
    </recommendedName>
</protein>
<dbReference type="InterPro" id="IPR008278">
    <property type="entry name" value="4-PPantetheinyl_Trfase_dom"/>
</dbReference>
<feature type="domain" description="4'-phosphopantetheinyl transferase" evidence="3">
    <location>
        <begin position="133"/>
        <end position="227"/>
    </location>
</feature>
<evidence type="ECO:0000256" key="1">
    <source>
        <dbReference type="ARBA" id="ARBA00013172"/>
    </source>
</evidence>
<evidence type="ECO:0000313" key="5">
    <source>
        <dbReference type="Proteomes" id="UP000191024"/>
    </source>
</evidence>
<dbReference type="InterPro" id="IPR037143">
    <property type="entry name" value="4-PPantetheinyl_Trfase_dom_sf"/>
</dbReference>
<dbReference type="Gene3D" id="3.90.470.20">
    <property type="entry name" value="4'-phosphopantetheinyl transferase domain"/>
    <property type="match status" value="2"/>
</dbReference>
<dbReference type="SUPFAM" id="SSF56214">
    <property type="entry name" value="4'-phosphopantetheinyl transferase"/>
    <property type="match status" value="2"/>
</dbReference>
<dbReference type="OrthoDB" id="26719at2759"/>
<keyword evidence="5" id="KW-1185">Reference proteome</keyword>
<name>A0A1G4JJI7_9SACH</name>
<dbReference type="EC" id="2.7.8.7" evidence="1"/>
<dbReference type="GO" id="GO:0008897">
    <property type="term" value="F:holo-[acyl-carrier-protein] synthase activity"/>
    <property type="evidence" value="ECO:0007669"/>
    <property type="project" value="UniProtKB-EC"/>
</dbReference>
<proteinExistence type="predicted"/>
<gene>
    <name evidence="4" type="ORF">LAMI_0E03180G</name>
</gene>
<dbReference type="GO" id="GO:0019878">
    <property type="term" value="P:lysine biosynthetic process via aminoadipic acid"/>
    <property type="evidence" value="ECO:0007669"/>
    <property type="project" value="TreeGrafter"/>
</dbReference>
<sequence length="282" mass="32378">MDKFQDICHQNEQFQCLIYIRINGRDAYLNDDFQFENCMRILPLEQQARILEKRGRTRQIALVSQLLQLMGCCKATRRNIGDLKFSNGKFGKPRLLGRRVPAFSMSNSDGFCAMFLRRNSGDEDDENGIPSEVGLDLASTTDCKSWNDEYLNEFKDIFSVHEFTHLRKTLDAGRGRKLLDRIFTHYWSMKEAYTKFTGTGLNCDLSEIDLGSVSESDYNRNAEFIRTVQIDQRCMVFRSKWINETVVATVCYEMGSDDAGSPGLTMCSLELPEVIIEALNMK</sequence>
<evidence type="ECO:0000256" key="2">
    <source>
        <dbReference type="ARBA" id="ARBA00022679"/>
    </source>
</evidence>
<keyword evidence="2" id="KW-0808">Transferase</keyword>
<dbReference type="AlphaFoldDB" id="A0A1G4JJI7"/>
<evidence type="ECO:0000259" key="3">
    <source>
        <dbReference type="Pfam" id="PF01648"/>
    </source>
</evidence>
<dbReference type="PANTHER" id="PTHR12215">
    <property type="entry name" value="PHOSPHOPANTETHEINE TRANSFERASE"/>
    <property type="match status" value="1"/>
</dbReference>
<dbReference type="STRING" id="1230905.A0A1G4JJI7"/>
<dbReference type="GO" id="GO:0000287">
    <property type="term" value="F:magnesium ion binding"/>
    <property type="evidence" value="ECO:0007669"/>
    <property type="project" value="InterPro"/>
</dbReference>
<dbReference type="PANTHER" id="PTHR12215:SF10">
    <property type="entry name" value="L-AMINOADIPATE-SEMIALDEHYDE DEHYDROGENASE-PHOSPHOPANTETHEINYL TRANSFERASE"/>
    <property type="match status" value="1"/>
</dbReference>
<dbReference type="Pfam" id="PF01648">
    <property type="entry name" value="ACPS"/>
    <property type="match status" value="1"/>
</dbReference>
<evidence type="ECO:0000313" key="4">
    <source>
        <dbReference type="EMBL" id="SCU90683.1"/>
    </source>
</evidence>
<organism evidence="4 5">
    <name type="scientific">Lachancea mirantina</name>
    <dbReference type="NCBI Taxonomy" id="1230905"/>
    <lineage>
        <taxon>Eukaryota</taxon>
        <taxon>Fungi</taxon>
        <taxon>Dikarya</taxon>
        <taxon>Ascomycota</taxon>
        <taxon>Saccharomycotina</taxon>
        <taxon>Saccharomycetes</taxon>
        <taxon>Saccharomycetales</taxon>
        <taxon>Saccharomycetaceae</taxon>
        <taxon>Lachancea</taxon>
    </lineage>
</organism>
<dbReference type="Proteomes" id="UP000191024">
    <property type="component" value="Chromosome E"/>
</dbReference>